<sequence length="71" mass="7970">MLFLRSRILHYITSLVKTGELLIKKTNGLSDHPVTGRVGLRCNKPSYCNHLLCLLACCSSLLILAIMLDRK</sequence>
<dbReference type="EMBL" id="JAGEUA010000001">
    <property type="protein sequence ID" value="KAL1020568.1"/>
    <property type="molecule type" value="Genomic_DNA"/>
</dbReference>
<gene>
    <name evidence="2" type="ORF">UPYG_G00001820</name>
</gene>
<reference evidence="2 3" key="1">
    <citation type="submission" date="2024-06" db="EMBL/GenBank/DDBJ databases">
        <authorList>
            <person name="Pan Q."/>
            <person name="Wen M."/>
            <person name="Jouanno E."/>
            <person name="Zahm M."/>
            <person name="Klopp C."/>
            <person name="Cabau C."/>
            <person name="Louis A."/>
            <person name="Berthelot C."/>
            <person name="Parey E."/>
            <person name="Roest Crollius H."/>
            <person name="Montfort J."/>
            <person name="Robinson-Rechavi M."/>
            <person name="Bouchez O."/>
            <person name="Lampietro C."/>
            <person name="Lopez Roques C."/>
            <person name="Donnadieu C."/>
            <person name="Postlethwait J."/>
            <person name="Bobe J."/>
            <person name="Verreycken H."/>
            <person name="Guiguen Y."/>
        </authorList>
    </citation>
    <scope>NUCLEOTIDE SEQUENCE [LARGE SCALE GENOMIC DNA]</scope>
    <source>
        <strain evidence="2">Up_M1</strain>
        <tissue evidence="2">Testis</tissue>
    </source>
</reference>
<organism evidence="2 3">
    <name type="scientific">Umbra pygmaea</name>
    <name type="common">Eastern mudminnow</name>
    <dbReference type="NCBI Taxonomy" id="75934"/>
    <lineage>
        <taxon>Eukaryota</taxon>
        <taxon>Metazoa</taxon>
        <taxon>Chordata</taxon>
        <taxon>Craniata</taxon>
        <taxon>Vertebrata</taxon>
        <taxon>Euteleostomi</taxon>
        <taxon>Actinopterygii</taxon>
        <taxon>Neopterygii</taxon>
        <taxon>Teleostei</taxon>
        <taxon>Protacanthopterygii</taxon>
        <taxon>Esociformes</taxon>
        <taxon>Umbridae</taxon>
        <taxon>Umbra</taxon>
    </lineage>
</organism>
<feature type="transmembrane region" description="Helical" evidence="1">
    <location>
        <begin position="47"/>
        <end position="68"/>
    </location>
</feature>
<evidence type="ECO:0000313" key="2">
    <source>
        <dbReference type="EMBL" id="KAL1020568.1"/>
    </source>
</evidence>
<protein>
    <submittedName>
        <fullName evidence="2">Uncharacterized protein</fullName>
    </submittedName>
</protein>
<keyword evidence="1" id="KW-1133">Transmembrane helix</keyword>
<keyword evidence="1" id="KW-0812">Transmembrane</keyword>
<keyword evidence="3" id="KW-1185">Reference proteome</keyword>
<evidence type="ECO:0000313" key="3">
    <source>
        <dbReference type="Proteomes" id="UP001557470"/>
    </source>
</evidence>
<accession>A0ABD0XGI7</accession>
<comment type="caution">
    <text evidence="2">The sequence shown here is derived from an EMBL/GenBank/DDBJ whole genome shotgun (WGS) entry which is preliminary data.</text>
</comment>
<dbReference type="AlphaFoldDB" id="A0ABD0XGI7"/>
<keyword evidence="1" id="KW-0472">Membrane</keyword>
<name>A0ABD0XGI7_UMBPY</name>
<evidence type="ECO:0000256" key="1">
    <source>
        <dbReference type="SAM" id="Phobius"/>
    </source>
</evidence>
<proteinExistence type="predicted"/>
<dbReference type="Proteomes" id="UP001557470">
    <property type="component" value="Unassembled WGS sequence"/>
</dbReference>